<accession>A0A1E4TWI6</accession>
<dbReference type="AlphaFoldDB" id="A0A1E4TWI6"/>
<sequence length="316" mass="36791">MEFKAVSSSSSKPLSSAVLVKIIAPKLQKLKWLLKLIVNPNFYDLINNSIFENSYNLDSTLSTICYLALFASQVLLYQPKIILYLKKLIILIKKKYNININLFNDINEKENNKEQEFEKKEPIINEKILIISQKLKLLSSYISDVRIFNRMWATLPLASWMFSTFQNIYQKPSNQYSNFNKLLDFLQVTSCFLLQLFENIGFLGDHKFINQLESKSLWYNIWCCKLWGFYVILDIIKNFEQLLKRKGGSRLLALYNIDDDLNQKFISNIGDLPLTIHWSMEKGCLSPLAVGFFGTLSRGSKALNVWKNTFKEISKL</sequence>
<dbReference type="EMBL" id="KV454013">
    <property type="protein sequence ID" value="ODV96143.1"/>
    <property type="molecule type" value="Genomic_DNA"/>
</dbReference>
<evidence type="ECO:0000313" key="2">
    <source>
        <dbReference type="Proteomes" id="UP000094236"/>
    </source>
</evidence>
<gene>
    <name evidence="1" type="ORF">PACTADRAFT_33324</name>
</gene>
<proteinExistence type="predicted"/>
<name>A0A1E4TWI6_PACTA</name>
<protein>
    <submittedName>
        <fullName evidence="1">Uncharacterized protein</fullName>
    </submittedName>
</protein>
<dbReference type="Proteomes" id="UP000094236">
    <property type="component" value="Unassembled WGS sequence"/>
</dbReference>
<organism evidence="1 2">
    <name type="scientific">Pachysolen tannophilus NRRL Y-2460</name>
    <dbReference type="NCBI Taxonomy" id="669874"/>
    <lineage>
        <taxon>Eukaryota</taxon>
        <taxon>Fungi</taxon>
        <taxon>Dikarya</taxon>
        <taxon>Ascomycota</taxon>
        <taxon>Saccharomycotina</taxon>
        <taxon>Pichiomycetes</taxon>
        <taxon>Pachysolenaceae</taxon>
        <taxon>Pachysolen</taxon>
    </lineage>
</organism>
<dbReference type="STRING" id="669874.A0A1E4TWI6"/>
<evidence type="ECO:0000313" key="1">
    <source>
        <dbReference type="EMBL" id="ODV96143.1"/>
    </source>
</evidence>
<keyword evidence="2" id="KW-1185">Reference proteome</keyword>
<dbReference type="OrthoDB" id="10005898at2759"/>
<dbReference type="PANTHER" id="PTHR12652">
    <property type="entry name" value="PEROXISOMAL BIOGENESIS FACTOR 11"/>
    <property type="match status" value="1"/>
</dbReference>
<reference evidence="2" key="1">
    <citation type="submission" date="2016-05" db="EMBL/GenBank/DDBJ databases">
        <title>Comparative genomics of biotechnologically important yeasts.</title>
        <authorList>
            <consortium name="DOE Joint Genome Institute"/>
            <person name="Riley R."/>
            <person name="Haridas S."/>
            <person name="Wolfe K.H."/>
            <person name="Lopes M.R."/>
            <person name="Hittinger C.T."/>
            <person name="Goker M."/>
            <person name="Salamov A."/>
            <person name="Wisecaver J."/>
            <person name="Long T.M."/>
            <person name="Aerts A.L."/>
            <person name="Barry K."/>
            <person name="Choi C."/>
            <person name="Clum A."/>
            <person name="Coughlan A.Y."/>
            <person name="Deshpande S."/>
            <person name="Douglass A.P."/>
            <person name="Hanson S.J."/>
            <person name="Klenk H.-P."/>
            <person name="Labutti K."/>
            <person name="Lapidus A."/>
            <person name="Lindquist E."/>
            <person name="Lipzen A."/>
            <person name="Meier-Kolthoff J.P."/>
            <person name="Ohm R.A."/>
            <person name="Otillar R.P."/>
            <person name="Pangilinan J."/>
            <person name="Peng Y."/>
            <person name="Rokas A."/>
            <person name="Rosa C.A."/>
            <person name="Scheuner C."/>
            <person name="Sibirny A.A."/>
            <person name="Slot J.C."/>
            <person name="Stielow J.B."/>
            <person name="Sun H."/>
            <person name="Kurtzman C.P."/>
            <person name="Blackwell M."/>
            <person name="Grigoriev I.V."/>
            <person name="Jeffries T.W."/>
        </authorList>
    </citation>
    <scope>NUCLEOTIDE SEQUENCE [LARGE SCALE GENOMIC DNA]</scope>
    <source>
        <strain evidence="2">NRRL Y-2460</strain>
    </source>
</reference>
<dbReference type="PANTHER" id="PTHR12652:SF25">
    <property type="entry name" value="MICROBODY (PEROXISOME) PROLIFERATION PROTEIN PEROXIN 11C (EUROFUNG)"/>
    <property type="match status" value="1"/>
</dbReference>